<keyword evidence="2" id="KW-0119">Carbohydrate metabolism</keyword>
<dbReference type="SUPFAM" id="SSF49265">
    <property type="entry name" value="Fibronectin type III"/>
    <property type="match status" value="1"/>
</dbReference>
<name>A0A318NI86_9ACTN</name>
<keyword evidence="1" id="KW-0378">Hydrolase</keyword>
<sequence>MNARTPTRTRRVFSHGGVRRRTAFGVVSTVLATLIAVLNPVVAEAAGTVLFNQPFHNNTPDGLGPIVLPALPASSTTSNFACLTASGNVSTGALHSCATQTDAPGSGKLRLTDATINRTGGLFGATSVPTASGLDMTFNLYQYGNTGGADGMTLVLAAVDPANPAAPATIGQSGGGLGYTGTRTLPGLANGYLGIGFDVFGNYSTTTYQGSGCTDPAFVTASRIPGQVLVRGPGRGTVGYCGLNSTATNGSSPVVPLRANNRAASVVPVEVVINPTTSSFTTDSGLVVAAGRYMVVFRPVGASVSRVLEGPLPAVAAGLYPSPTWLNSNGIPRQLAFGWVASTGSVVDNHEVDNTNVVTFNPVPDLNVTQTSYTGPNPQPGDPVNYTVVPSVAVGANETAPVSMTATTPTGVVPVGAFGSGWVCAAPTGQTVTCTNSNGPFANGTSLPPISVVAIVTGSAVTPSIIQTQSTVTASSIDANPAISTTTVVGTPPATPSGITVSPATSTIAGGVAVTVGGTDIAGATAIEIGTTAQQQAGTPVVLLPCPSGPAAGCFTVNGDGTLSISSMPARSSAATVNVTVVTRGVAAAASYVYTDVPATPAAPTATAGLASATVNWTAPASNGSPITSYVVTPIRNGVAQTPITYDTSTTSRVISGLTLGASYTFTVAAVNSIGTSATSPASNAVVPYAVPGAPTITAASAGDSSARLTWTAPSTGGSPITSYVITPYIGGVAQTPQTFASAATTQTVTGLTPGTAYTFTVTARNAGGAGPPSAQSAPVIPNQSPSLTNPAPPAGEVSVPYSNQLTVNGGTAPFAWSISAGSLPPGVTINASTGLLSGTPTAAGTFDFTVRVLDASSQAATQALSIVIAPLPTLTFPPPPQGQVGIAYSTQLTVNGGTGPFVWSVSAGSLPPGVTLNPSTGLLSGTPTVGGNFSFTVRVVDSFGQAATRTVALGITASPTLTFPPPPPGQVGVPYSTQLTVNGGTAPFVWSVSAGTLPPGLTLNPSTGLLSGTPTTEGSSSFTVRVVDAAGQQATAPVTLVITTGPLVVTKTSNVNTVAAGGTVNYTISVTNTAAVALSGVTITDPLGGVLDDAVYNADATATSGTVSFVSPTLSWTGNLAAGAAVTISYSVTVASPPTGDLMLTNTVTSPTLGTNCGTGSLDARCTVNVPVSALTIVKTANRTTATPGDVVSYTIAVTNTGQATYPAASLTDAMGAALDDAVYNNDAAATTGAVSFSSPNLTWTGALAVGASATITYTMTVRVPDPGDKVMTNTVSSGSLGSNCPAAANDSRCTATVTVLVPGLVLTNTASTANTTPNSTVGYTVTITNSGQTAYTGISVATSLAGVLGRATYNNDATTTAGALSYTSPTLTWTGDLAVGATVTVTFSVTVSPATTGDPVLTSVVSSSAVGNNCAPGSIDPRCRASVTILIPGLTLLKTASVPSATPGAVVAYEIVVTNTGQSAYLGASFTDSLAGVLDDAAYNGDATATSGTVSYINPTLSWSGDLAVGASATITYSVTVGNPVTGDRSMVNQLVSPTPGANCATGSVDTRCSATVAVLLPGLTLTNTPSAATATPGDTVGYTITIANTGETAYPATTSVTNPLAGVLDDAVYNSDATADSGTVDVSGSVLTWTGALAVGATATVRFSVTVQNPDTGNRVLTSTLSSTAVGNNCPAGTPAAACTATVTVLLPGLTIVKTADSATTVPGGVVTYTITVTNTGETAYAAAAFTDSLANPLNDATYNGDATASSGTVSYASPNLSWVGALGIGAAATITYSMTILDPDPGDKSMVNTVVSTTPGSNCATGSSDARCTATVQVLVPALTITKAASVPTTTPGATVGYTVTISNTGQTAYPTATVTDALTGVLDDAAYNNDVVASAGTVGFVSPNLTWTGPLAIGGSVTITYSVTVHDPVAGDLILTNHVSSTAAGSNCPTVGGSDARCTVSVPVARLLITLTPDVVTTTPGGVIRIDATYTNTGKVPYQGVSVEFDGSGFAPDVVGNGDQTASSGTLTVGTTGSVWTGDIPIGATISLSGSLTVLNPDPGDLLLTGVTFSDAPGNNCPVGSTDPRCSVSIAVLVPGLALDVVADTTTAVPGQTVGYTVTISNSGTSPYTGISVANSLAAVLDDATYNGDAVASAGSLAFADSTLTWIGDLAVGAAVTITYSVVVLSPDPGNKVMVNVLQSTAVGSSCTATAQASGCSSTVLVLTPALTIAKSTTATTALPGSVVPYTLTITNSGQVDYTATSVLDDLTGVLDDASYNADASASAGTVSYAEPALTWTGDLAVGATVTVTYTVTVDNPALGDDVLTNVASSAAAGANCPVGGTDPTCTVTVAVVEASQLTFAKTASVASATVGSVVTYTVVVSNAAGSPYLGATFDDSLADVLGNAVYNNDASAGGVGTIAYTAPVLSWTGDVPAVGSVTITYSVTVQPVTGDNLMVNTLVSDSDGGNCAAGSVDPRCTTRVTVSQVTILNTADMATVLPGGTVVLTTTITNDGGTAYFGAAVNLGGANLLDDAVPIGDTVTSGALVVGPAGLTWTGDLPVGGVVTIASTFQVRNPDLGDKIITSTASSAIQGNNCPVDGTDPRCTVRVDVLVPALSIVKVANTPVSTPGGIVSYTITISNTGTAPYLGAVVTDDMSGALDDATFGGDALATVGGLSYTAPTLTWTGDLAAGTSAVVTYTMTVNNPDTGDKLMVNTAASTVVGSTCPPASSNPDCSVLVPVLTPGLGITITAGTASTAPGAQVGYTIAIVNTGQTAQTGVTVTNSLAGLLDDATYNGDAVASTGTVTFTSPNLQWSGTLAPGATATVTYSVSVANPDGGDRLLTSRVSSAAAGSSCVVDSTNPACTATVTVSVLSIVNSVAPSSAVPGGTVRFTTTATNTGTTPLTAIEIMADFAGSVDDATYTGDAAASTGTLVLVPGTASIRWTGDLAVGAVLTVTGSFTVNNPDLGNRIMTSVVSSAVPGNNCPPGGTDPLCTATTTILIPALTVSKTADRASTVPGGIVGYTITVTNTGETPYTGATVTDDLANLLGDATYNGDAVASSGVVTYAASTLSWTGDLPIDGSVTITYTITADDPQTGGRVLVNTVSSTAAGNNCPPGGSDPACTATVQVLLPALSINKHANVGTTTPGGTVGYTITVTNSGQTDYTGATLSDSLAAVLDDATFNNDAVATGGVVSYAAPTLTWTGDLAVGGSAVITYSVAVHNPSDGDRSMTNAVTSTTPGSNCPAGGTDPGCTVTVTVLIPALTITNVADVATTTPGSVVRFTVTLTNTGPTPYVGIQGTTNLANRFDDSRPNGDQVASSGTLTVVGTVVTWTGDIPIGGEVVITGTVTVNNPDTGNRVMANTVTSNAPGSNCPPAAPAPACTVSVAVLLPGLAIDKTADNPTVTPGGTVTYTITATNTGETGYVDTTITDSLAGLLGDAAYNADATASSGVVSYTAPVLTWRGDLPIGTAVTITYTLTVSDSQVAGRTLVNTVTSGAQANNCGVGSTDPRCSAQVAILIPGLGITKAADTATVTAGGTVTYTITVTNTGQSPYTGATVADSLTGVLDDAVYNADATASSGVVSYATPVLTWTGDLPVAAVAVITYSVTVNFPNNGDRTLVNTVSSSTVGADCPGSSACTTTVAVRIPELSITKTADTGTVVAGGTVRYSVLITNSGQAPYSGATVTDSLVDVLDDAVYVGDAVTSTGVLSYAAPVLTWTGDLPVGATAAITYSVAVNQPVSGDGNLVNTVASTTLGSTCPAGGGNAECTATVVVAAQSITLSGLPAGFTLTGRPQQVVGQQGAVTMTVTTNSPTGYAVTVRGLTPELVGANPVNPYTIPIENLRVRESGTSVFRDLSDVTPVVVHRQSGPSAPGGDAISNDYEVSIPAVVADEYSTTLEYVAITE</sequence>
<feature type="domain" description="Fibronectin type-III" evidence="4">
    <location>
        <begin position="691"/>
        <end position="785"/>
    </location>
</feature>
<dbReference type="CDD" id="cd00063">
    <property type="entry name" value="FN3"/>
    <property type="match status" value="2"/>
</dbReference>
<dbReference type="Pfam" id="PF05345">
    <property type="entry name" value="He_PIG"/>
    <property type="match status" value="3"/>
</dbReference>
<evidence type="ECO:0000256" key="1">
    <source>
        <dbReference type="ARBA" id="ARBA00023295"/>
    </source>
</evidence>
<dbReference type="Gene3D" id="2.60.40.10">
    <property type="entry name" value="Immunoglobulins"/>
    <property type="match status" value="6"/>
</dbReference>
<dbReference type="Gene3D" id="2.60.40.290">
    <property type="match status" value="2"/>
</dbReference>
<dbReference type="InterPro" id="IPR012291">
    <property type="entry name" value="CBM2_carb-bd_dom_sf"/>
</dbReference>
<evidence type="ECO:0000256" key="2">
    <source>
        <dbReference type="ARBA" id="ARBA00023326"/>
    </source>
</evidence>
<gene>
    <name evidence="5" type="ORF">C7C45_23505</name>
</gene>
<dbReference type="Pfam" id="PF25549">
    <property type="entry name" value="DUF7927"/>
    <property type="match status" value="19"/>
</dbReference>
<dbReference type="InterPro" id="IPR051172">
    <property type="entry name" value="Chlamydia_OmcB"/>
</dbReference>
<dbReference type="Proteomes" id="UP000248333">
    <property type="component" value="Unassembled WGS sequence"/>
</dbReference>
<evidence type="ECO:0000313" key="5">
    <source>
        <dbReference type="EMBL" id="PYC66863.1"/>
    </source>
</evidence>
<dbReference type="GO" id="GO:0005509">
    <property type="term" value="F:calcium ion binding"/>
    <property type="evidence" value="ECO:0007669"/>
    <property type="project" value="InterPro"/>
</dbReference>
<dbReference type="Gene3D" id="2.60.40.1170">
    <property type="entry name" value="Mu homology domain, subdomain B"/>
    <property type="match status" value="1"/>
</dbReference>
<dbReference type="NCBIfam" id="TIGR01451">
    <property type="entry name" value="B_ant_repeat"/>
    <property type="match status" value="11"/>
</dbReference>
<dbReference type="PANTHER" id="PTHR34819:SF3">
    <property type="entry name" value="CELL SURFACE PROTEIN"/>
    <property type="match status" value="1"/>
</dbReference>
<protein>
    <recommendedName>
        <fullName evidence="4">Fibronectin type-III domain-containing protein</fullName>
    </recommendedName>
</protein>
<dbReference type="GO" id="GO:0000272">
    <property type="term" value="P:polysaccharide catabolic process"/>
    <property type="evidence" value="ECO:0007669"/>
    <property type="project" value="UniProtKB-KW"/>
</dbReference>
<dbReference type="EMBL" id="PYBV01000030">
    <property type="protein sequence ID" value="PYC66863.1"/>
    <property type="molecule type" value="Genomic_DNA"/>
</dbReference>
<dbReference type="SMART" id="SM00060">
    <property type="entry name" value="FN3"/>
    <property type="match status" value="2"/>
</dbReference>
<evidence type="ECO:0000256" key="3">
    <source>
        <dbReference type="SAM" id="MobiDB-lite"/>
    </source>
</evidence>
<dbReference type="InterPro" id="IPR013783">
    <property type="entry name" value="Ig-like_fold"/>
</dbReference>
<comment type="caution">
    <text evidence="5">The sequence shown here is derived from an EMBL/GenBank/DDBJ whole genome shotgun (WGS) entry which is preliminary data.</text>
</comment>
<dbReference type="InterPro" id="IPR057687">
    <property type="entry name" value="DUF7927"/>
</dbReference>
<keyword evidence="2" id="KW-0624">Polysaccharide degradation</keyword>
<dbReference type="InterPro" id="IPR036116">
    <property type="entry name" value="FN3_sf"/>
</dbReference>
<dbReference type="SUPFAM" id="SSF49313">
    <property type="entry name" value="Cadherin-like"/>
    <property type="match status" value="3"/>
</dbReference>
<dbReference type="InterPro" id="IPR047589">
    <property type="entry name" value="DUF11_rpt"/>
</dbReference>
<evidence type="ECO:0000259" key="4">
    <source>
        <dbReference type="PROSITE" id="PS50853"/>
    </source>
</evidence>
<dbReference type="SUPFAM" id="SSF49899">
    <property type="entry name" value="Concanavalin A-like lectins/glucanases"/>
    <property type="match status" value="1"/>
</dbReference>
<proteinExistence type="predicted"/>
<evidence type="ECO:0000313" key="6">
    <source>
        <dbReference type="Proteomes" id="UP000248333"/>
    </source>
</evidence>
<dbReference type="Gene3D" id="2.60.120.200">
    <property type="match status" value="1"/>
</dbReference>
<dbReference type="InterPro" id="IPR013320">
    <property type="entry name" value="ConA-like_dom_sf"/>
</dbReference>
<accession>A0A318NI86</accession>
<dbReference type="Pfam" id="PF00041">
    <property type="entry name" value="fn3"/>
    <property type="match status" value="2"/>
</dbReference>
<dbReference type="GO" id="GO:0016020">
    <property type="term" value="C:membrane"/>
    <property type="evidence" value="ECO:0007669"/>
    <property type="project" value="InterPro"/>
</dbReference>
<dbReference type="InterPro" id="IPR003961">
    <property type="entry name" value="FN3_dom"/>
</dbReference>
<feature type="region of interest" description="Disordered" evidence="3">
    <location>
        <begin position="768"/>
        <end position="796"/>
    </location>
</feature>
<dbReference type="PANTHER" id="PTHR34819">
    <property type="entry name" value="LARGE CYSTEINE-RICH PERIPLASMIC PROTEIN OMCB"/>
    <property type="match status" value="1"/>
</dbReference>
<keyword evidence="1" id="KW-0326">Glycosidase</keyword>
<dbReference type="OrthoDB" id="3225333at2"/>
<feature type="domain" description="Fibronectin type-III" evidence="4">
    <location>
        <begin position="597"/>
        <end position="690"/>
    </location>
</feature>
<reference evidence="5 6" key="1">
    <citation type="submission" date="2018-03" db="EMBL/GenBank/DDBJ databases">
        <title>Bioinformatic expansion and discovery of thiopeptide antibiotics.</title>
        <authorList>
            <person name="Schwalen C.J."/>
            <person name="Hudson G.A."/>
            <person name="Mitchell D.A."/>
        </authorList>
    </citation>
    <scope>NUCLEOTIDE SEQUENCE [LARGE SCALE GENOMIC DNA]</scope>
    <source>
        <strain evidence="5 6">NRRL 8041</strain>
    </source>
</reference>
<dbReference type="GO" id="GO:0004553">
    <property type="term" value="F:hydrolase activity, hydrolyzing O-glycosyl compounds"/>
    <property type="evidence" value="ECO:0007669"/>
    <property type="project" value="InterPro"/>
</dbReference>
<dbReference type="RefSeq" id="WP_110565866.1">
    <property type="nucleotide sequence ID" value="NZ_PYBV01000030.1"/>
</dbReference>
<organism evidence="5 6">
    <name type="scientific">Micromonospora arborensis</name>
    <dbReference type="NCBI Taxonomy" id="2116518"/>
    <lineage>
        <taxon>Bacteria</taxon>
        <taxon>Bacillati</taxon>
        <taxon>Actinomycetota</taxon>
        <taxon>Actinomycetes</taxon>
        <taxon>Micromonosporales</taxon>
        <taxon>Micromonosporaceae</taxon>
        <taxon>Micromonospora</taxon>
    </lineage>
</organism>
<dbReference type="InterPro" id="IPR015919">
    <property type="entry name" value="Cadherin-like_sf"/>
</dbReference>
<keyword evidence="6" id="KW-1185">Reference proteome</keyword>
<dbReference type="PROSITE" id="PS50853">
    <property type="entry name" value="FN3"/>
    <property type="match status" value="2"/>
</dbReference>
<dbReference type="GO" id="GO:0030247">
    <property type="term" value="F:polysaccharide binding"/>
    <property type="evidence" value="ECO:0007669"/>
    <property type="project" value="InterPro"/>
</dbReference>